<dbReference type="RefSeq" id="WP_093833768.1">
    <property type="nucleotide sequence ID" value="NZ_JAVRES010000001.1"/>
</dbReference>
<organism evidence="3 4">
    <name type="scientific">Streptomyces doudnae</name>
    <dbReference type="NCBI Taxonomy" id="3075536"/>
    <lineage>
        <taxon>Bacteria</taxon>
        <taxon>Bacillati</taxon>
        <taxon>Actinomycetota</taxon>
        <taxon>Actinomycetes</taxon>
        <taxon>Kitasatosporales</taxon>
        <taxon>Streptomycetaceae</taxon>
        <taxon>Streptomyces</taxon>
    </lineage>
</organism>
<dbReference type="InterPro" id="IPR010071">
    <property type="entry name" value="AA_adenyl_dom"/>
</dbReference>
<accession>A0ABD5EG26</accession>
<proteinExistence type="predicted"/>
<evidence type="ECO:0000259" key="1">
    <source>
        <dbReference type="Pfam" id="PF00501"/>
    </source>
</evidence>
<dbReference type="Pfam" id="PF00501">
    <property type="entry name" value="AMP-binding"/>
    <property type="match status" value="1"/>
</dbReference>
<dbReference type="NCBIfam" id="TIGR01733">
    <property type="entry name" value="AA-adenyl-dom"/>
    <property type="match status" value="1"/>
</dbReference>
<protein>
    <submittedName>
        <fullName evidence="3">Amino acid adenylation domain-containing protein</fullName>
    </submittedName>
</protein>
<dbReference type="Gene3D" id="3.30.300.30">
    <property type="match status" value="1"/>
</dbReference>
<dbReference type="InterPro" id="IPR042099">
    <property type="entry name" value="ANL_N_sf"/>
</dbReference>
<reference evidence="4" key="1">
    <citation type="submission" date="2023-07" db="EMBL/GenBank/DDBJ databases">
        <title>30 novel species of actinomycetes from the DSMZ collection.</title>
        <authorList>
            <person name="Nouioui I."/>
        </authorList>
    </citation>
    <scope>NUCLEOTIDE SEQUENCE [LARGE SCALE GENOMIC DNA]</scope>
    <source>
        <strain evidence="4">DSM 41981</strain>
    </source>
</reference>
<dbReference type="Pfam" id="PF13193">
    <property type="entry name" value="AMP-binding_C"/>
    <property type="match status" value="1"/>
</dbReference>
<feature type="domain" description="AMP-dependent synthetase/ligase" evidence="1">
    <location>
        <begin position="8"/>
        <end position="355"/>
    </location>
</feature>
<dbReference type="Proteomes" id="UP001183535">
    <property type="component" value="Unassembled WGS sequence"/>
</dbReference>
<feature type="domain" description="AMP-binding enzyme C-terminal" evidence="2">
    <location>
        <begin position="411"/>
        <end position="486"/>
    </location>
</feature>
<keyword evidence="4" id="KW-1185">Reference proteome</keyword>
<dbReference type="Gene3D" id="3.40.50.12780">
    <property type="entry name" value="N-terminal domain of ligase-like"/>
    <property type="match status" value="1"/>
</dbReference>
<dbReference type="PANTHER" id="PTHR45527">
    <property type="entry name" value="NONRIBOSOMAL PEPTIDE SYNTHETASE"/>
    <property type="match status" value="1"/>
</dbReference>
<dbReference type="CDD" id="cd12117">
    <property type="entry name" value="A_NRPS_Srf_like"/>
    <property type="match status" value="1"/>
</dbReference>
<comment type="caution">
    <text evidence="3">The sequence shown here is derived from an EMBL/GenBank/DDBJ whole genome shotgun (WGS) entry which is preliminary data.</text>
</comment>
<evidence type="ECO:0000313" key="4">
    <source>
        <dbReference type="Proteomes" id="UP001183535"/>
    </source>
</evidence>
<dbReference type="InterPro" id="IPR045851">
    <property type="entry name" value="AMP-bd_C_sf"/>
</dbReference>
<dbReference type="EMBL" id="JAVRES010000001">
    <property type="protein sequence ID" value="MDT0433586.1"/>
    <property type="molecule type" value="Genomic_DNA"/>
</dbReference>
<name>A0ABD5EG26_9ACTN</name>
<evidence type="ECO:0000313" key="3">
    <source>
        <dbReference type="EMBL" id="MDT0433586.1"/>
    </source>
</evidence>
<dbReference type="AlphaFoldDB" id="A0ABD5EG26"/>
<dbReference type="InterPro" id="IPR025110">
    <property type="entry name" value="AMP-bd_C"/>
</dbReference>
<dbReference type="PANTHER" id="PTHR45527:SF1">
    <property type="entry name" value="FATTY ACID SYNTHASE"/>
    <property type="match status" value="1"/>
</dbReference>
<dbReference type="SUPFAM" id="SSF56801">
    <property type="entry name" value="Acetyl-CoA synthetase-like"/>
    <property type="match status" value="1"/>
</dbReference>
<dbReference type="InterPro" id="IPR000873">
    <property type="entry name" value="AMP-dep_synth/lig_dom"/>
</dbReference>
<evidence type="ECO:0000259" key="2">
    <source>
        <dbReference type="Pfam" id="PF13193"/>
    </source>
</evidence>
<sequence>MVTIDAAFRRWAVRTPDAVALRAPRTRLTYGELDRAATRLARALLRLGVGPGELVGVAATPSPEFVVAALAVLRAGCAYLPLDLAYPEQRLAHMRRDSGVRVVVSSPGAALPPALADCVRLDPAADTGPDDDADALPAAGAAEPGDLAYAMYTSGSTGLPKAVLVEQRNVTAFALRQDFAALGPGRSMLQSSSFSFDASVLEIWGVLLRGACLVFPPEALLSPAETAEVLARERVTDLWLSSGLFHRIAEDAPEAFAPLRTVITGGDVVSPPRVRRVLSANPGLTVAHIYGPTETTVAVCRRLLTHPDQVESPLPLGTPIPGTSLHVMDERGRPVPAGETGELWIAGETVSRGYHDRPALTAERYVTDPGTGRRAYRSGDLARKRPDGTVEFAGRADQQVKIRGFRVEPGEIEAALGEAPGVHACLVSPRVAPPGDKRVVAYVVPAAAGPLRAAEVHRFLAGRLPRHMLPSEYVALDALPLDANGKEDRRRLPEPSWGRGSLAVLDVVPAPAAPAALPERI</sequence>
<gene>
    <name evidence="3" type="ORF">RM877_02715</name>
</gene>